<name>A0A1A8T9H5_9GAMM</name>
<comment type="subcellular location">
    <subcellularLocation>
        <location evidence="1">Membrane</location>
    </subcellularLocation>
</comment>
<reference evidence="7 8" key="1">
    <citation type="submission" date="2016-06" db="EMBL/GenBank/DDBJ databases">
        <authorList>
            <person name="Kjaerup R.B."/>
            <person name="Dalgaard T.S."/>
            <person name="Juul-Madsen H.R."/>
        </authorList>
    </citation>
    <scope>NUCLEOTIDE SEQUENCE [LARGE SCALE GENOMIC DNA]</scope>
    <source>
        <strain evidence="7 8">CECT 8886</strain>
    </source>
</reference>
<evidence type="ECO:0000256" key="1">
    <source>
        <dbReference type="ARBA" id="ARBA00004370"/>
    </source>
</evidence>
<evidence type="ECO:0000256" key="3">
    <source>
        <dbReference type="ARBA" id="ARBA00022989"/>
    </source>
</evidence>
<dbReference type="OrthoDB" id="9770329at2"/>
<feature type="transmembrane region" description="Helical" evidence="5">
    <location>
        <begin position="6"/>
        <end position="23"/>
    </location>
</feature>
<keyword evidence="4 5" id="KW-0472">Membrane</keyword>
<sequence length="277" mass="31858">MIDFTVRIGIFLTLLSILLAWQWQRPRKPLRWAPQRWRHNAALLLTDALCVRLLQPLLLSLVALLNSNNGLLHSLNLPYWLIFILSLVFLDALIYWQHRLFHRIPWLWRIHKVHHSDPELDVSSAVRFHPVEIILSLMIKACAVWLLGVPLAAVLVFDILLNGFAMFNHTNIRLPNRFEPWVRALIVTPDMHRIHHSRLPQEAHSNFGFCLSIWDRCFHSNTTRALNGDEQLSIGLPSPSYSPPPSFISLIVMPFAASSVATGHTTSNNKPPIKRDK</sequence>
<evidence type="ECO:0000313" key="7">
    <source>
        <dbReference type="EMBL" id="SBS28250.1"/>
    </source>
</evidence>
<gene>
    <name evidence="7" type="ORF">MSP8886_01101</name>
</gene>
<feature type="transmembrane region" description="Helical" evidence="5">
    <location>
        <begin position="44"/>
        <end position="65"/>
    </location>
</feature>
<dbReference type="InterPro" id="IPR006694">
    <property type="entry name" value="Fatty_acid_hydroxylase"/>
</dbReference>
<dbReference type="STRING" id="1792290.MSP8886_01101"/>
<proteinExistence type="predicted"/>
<dbReference type="Pfam" id="PF04116">
    <property type="entry name" value="FA_hydroxylase"/>
    <property type="match status" value="1"/>
</dbReference>
<evidence type="ECO:0000256" key="2">
    <source>
        <dbReference type="ARBA" id="ARBA00022692"/>
    </source>
</evidence>
<keyword evidence="8" id="KW-1185">Reference proteome</keyword>
<dbReference type="RefSeq" id="WP_067013542.1">
    <property type="nucleotide sequence ID" value="NZ_FLOB01000002.1"/>
</dbReference>
<dbReference type="Proteomes" id="UP000092544">
    <property type="component" value="Unassembled WGS sequence"/>
</dbReference>
<evidence type="ECO:0000256" key="4">
    <source>
        <dbReference type="ARBA" id="ARBA00023136"/>
    </source>
</evidence>
<protein>
    <submittedName>
        <fullName evidence="7">Fatty acid hydroxylase superfamily protein</fullName>
    </submittedName>
</protein>
<dbReference type="GO" id="GO:0008610">
    <property type="term" value="P:lipid biosynthetic process"/>
    <property type="evidence" value="ECO:0007669"/>
    <property type="project" value="InterPro"/>
</dbReference>
<evidence type="ECO:0000256" key="5">
    <source>
        <dbReference type="SAM" id="Phobius"/>
    </source>
</evidence>
<keyword evidence="3 5" id="KW-1133">Transmembrane helix</keyword>
<dbReference type="GO" id="GO:0016020">
    <property type="term" value="C:membrane"/>
    <property type="evidence" value="ECO:0007669"/>
    <property type="project" value="UniProtKB-SubCell"/>
</dbReference>
<dbReference type="EMBL" id="FLOB01000002">
    <property type="protein sequence ID" value="SBS28250.1"/>
    <property type="molecule type" value="Genomic_DNA"/>
</dbReference>
<feature type="domain" description="Fatty acid hydroxylase" evidence="6">
    <location>
        <begin position="84"/>
        <end position="219"/>
    </location>
</feature>
<dbReference type="GO" id="GO:0005506">
    <property type="term" value="F:iron ion binding"/>
    <property type="evidence" value="ECO:0007669"/>
    <property type="project" value="InterPro"/>
</dbReference>
<dbReference type="AlphaFoldDB" id="A0A1A8T9H5"/>
<evidence type="ECO:0000313" key="8">
    <source>
        <dbReference type="Proteomes" id="UP000092544"/>
    </source>
</evidence>
<dbReference type="GO" id="GO:0016491">
    <property type="term" value="F:oxidoreductase activity"/>
    <property type="evidence" value="ECO:0007669"/>
    <property type="project" value="InterPro"/>
</dbReference>
<evidence type="ECO:0000259" key="6">
    <source>
        <dbReference type="Pfam" id="PF04116"/>
    </source>
</evidence>
<feature type="transmembrane region" description="Helical" evidence="5">
    <location>
        <begin position="143"/>
        <end position="167"/>
    </location>
</feature>
<dbReference type="PANTHER" id="PTHR11863">
    <property type="entry name" value="STEROL DESATURASE"/>
    <property type="match status" value="1"/>
</dbReference>
<keyword evidence="2 5" id="KW-0812">Transmembrane</keyword>
<organism evidence="7 8">
    <name type="scientific">Marinomonas spartinae</name>
    <dbReference type="NCBI Taxonomy" id="1792290"/>
    <lineage>
        <taxon>Bacteria</taxon>
        <taxon>Pseudomonadati</taxon>
        <taxon>Pseudomonadota</taxon>
        <taxon>Gammaproteobacteria</taxon>
        <taxon>Oceanospirillales</taxon>
        <taxon>Oceanospirillaceae</taxon>
        <taxon>Marinomonas</taxon>
    </lineage>
</organism>
<feature type="transmembrane region" description="Helical" evidence="5">
    <location>
        <begin position="77"/>
        <end position="96"/>
    </location>
</feature>
<dbReference type="InterPro" id="IPR050307">
    <property type="entry name" value="Sterol_Desaturase_Related"/>
</dbReference>
<accession>A0A1A8T9H5</accession>